<dbReference type="InterPro" id="IPR002220">
    <property type="entry name" value="DapA-like"/>
</dbReference>
<dbReference type="CDD" id="cd00408">
    <property type="entry name" value="DHDPS-like"/>
    <property type="match status" value="1"/>
</dbReference>
<dbReference type="Proteomes" id="UP000252770">
    <property type="component" value="Unassembled WGS sequence"/>
</dbReference>
<dbReference type="RefSeq" id="WP_114124940.1">
    <property type="nucleotide sequence ID" value="NZ_QOUI01000001.1"/>
</dbReference>
<dbReference type="Pfam" id="PF00701">
    <property type="entry name" value="DHDPS"/>
    <property type="match status" value="1"/>
</dbReference>
<keyword evidence="2 4" id="KW-0456">Lyase</keyword>
<keyword evidence="3" id="KW-0704">Schiff base</keyword>
<evidence type="ECO:0000256" key="3">
    <source>
        <dbReference type="ARBA" id="ARBA00023270"/>
    </source>
</evidence>
<proteinExistence type="inferred from homology"/>
<sequence length="331" mass="34300">MSQEPVRGVVVPVITPLDPDGEVDEASMASQVERLVDAGVHGVFVLGTTGEFPFLTDAQRALAVRAALGAAAGRIPVLVGVADTATPRVLDHVAAVADLPIAGVVVTAPFYAATSSPEIRQHFRLIHREVPRLAVYAYENPPRVNGASLSTADVMALAEEGAIVGLKDSSGSDARLRQHVLERRRRSLDDFVILTGSELTVDCALLIGVDGVVPGLGNVDPAGFVRLYDAARAGDLLAARAEQERLFELFDIVTIGTEQPMGGSSRALGAFKAAVQALGGIAHRCTAAPAVQLGDADVASVVAVLRRAGLEPSPHAAPTAVTDPAGLLAAR</sequence>
<feature type="active site" description="Proton donor/acceptor" evidence="5">
    <location>
        <position position="138"/>
    </location>
</feature>
<dbReference type="AlphaFoldDB" id="A0A367Z020"/>
<feature type="binding site" evidence="6">
    <location>
        <position position="49"/>
    </location>
    <ligand>
        <name>pyruvate</name>
        <dbReference type="ChEBI" id="CHEBI:15361"/>
    </ligand>
</feature>
<dbReference type="InterPro" id="IPR013785">
    <property type="entry name" value="Aldolase_TIM"/>
</dbReference>
<accession>A0A367Z020</accession>
<dbReference type="GO" id="GO:0008840">
    <property type="term" value="F:4-hydroxy-tetrahydrodipicolinate synthase activity"/>
    <property type="evidence" value="ECO:0007669"/>
    <property type="project" value="TreeGrafter"/>
</dbReference>
<dbReference type="SMART" id="SM01130">
    <property type="entry name" value="DHDPS"/>
    <property type="match status" value="1"/>
</dbReference>
<organism evidence="7 8">
    <name type="scientific">Desertihabitans brevis</name>
    <dbReference type="NCBI Taxonomy" id="2268447"/>
    <lineage>
        <taxon>Bacteria</taxon>
        <taxon>Bacillati</taxon>
        <taxon>Actinomycetota</taxon>
        <taxon>Actinomycetes</taxon>
        <taxon>Propionibacteriales</taxon>
        <taxon>Propionibacteriaceae</taxon>
        <taxon>Desertihabitans</taxon>
    </lineage>
</organism>
<evidence type="ECO:0000313" key="7">
    <source>
        <dbReference type="EMBL" id="RCK71237.1"/>
    </source>
</evidence>
<dbReference type="PROSITE" id="PS00665">
    <property type="entry name" value="DHDPS_1"/>
    <property type="match status" value="1"/>
</dbReference>
<dbReference type="PANTHER" id="PTHR12128">
    <property type="entry name" value="DIHYDRODIPICOLINATE SYNTHASE"/>
    <property type="match status" value="1"/>
</dbReference>
<gene>
    <name evidence="7" type="ORF">DT076_01955</name>
</gene>
<protein>
    <submittedName>
        <fullName evidence="7">Dihydrodipicolinate synthase family protein</fullName>
    </submittedName>
</protein>
<dbReference type="PRINTS" id="PR00146">
    <property type="entry name" value="DHPICSNTHASE"/>
</dbReference>
<evidence type="ECO:0000256" key="2">
    <source>
        <dbReference type="ARBA" id="ARBA00023239"/>
    </source>
</evidence>
<feature type="binding site" evidence="6">
    <location>
        <position position="213"/>
    </location>
    <ligand>
        <name>pyruvate</name>
        <dbReference type="ChEBI" id="CHEBI:15361"/>
    </ligand>
</feature>
<keyword evidence="8" id="KW-1185">Reference proteome</keyword>
<evidence type="ECO:0000256" key="1">
    <source>
        <dbReference type="ARBA" id="ARBA00007592"/>
    </source>
</evidence>
<comment type="similarity">
    <text evidence="1 4">Belongs to the DapA family.</text>
</comment>
<dbReference type="Gene3D" id="3.20.20.70">
    <property type="entry name" value="Aldolase class I"/>
    <property type="match status" value="1"/>
</dbReference>
<evidence type="ECO:0000256" key="5">
    <source>
        <dbReference type="PIRSR" id="PIRSR001365-1"/>
    </source>
</evidence>
<evidence type="ECO:0000256" key="4">
    <source>
        <dbReference type="PIRNR" id="PIRNR001365"/>
    </source>
</evidence>
<reference evidence="7 8" key="1">
    <citation type="submission" date="2018-07" db="EMBL/GenBank/DDBJ databases">
        <title>Desertimonas flava gen. nov. sp. nov.</title>
        <authorList>
            <person name="Liu S."/>
        </authorList>
    </citation>
    <scope>NUCLEOTIDE SEQUENCE [LARGE SCALE GENOMIC DNA]</scope>
    <source>
        <strain evidence="7 8">16Sb5-5</strain>
    </source>
</reference>
<dbReference type="SUPFAM" id="SSF51569">
    <property type="entry name" value="Aldolase"/>
    <property type="match status" value="1"/>
</dbReference>
<dbReference type="PANTHER" id="PTHR12128:SF66">
    <property type="entry name" value="4-HYDROXY-2-OXOGLUTARATE ALDOLASE, MITOCHONDRIAL"/>
    <property type="match status" value="1"/>
</dbReference>
<name>A0A367Z020_9ACTN</name>
<evidence type="ECO:0000313" key="8">
    <source>
        <dbReference type="Proteomes" id="UP000252770"/>
    </source>
</evidence>
<comment type="caution">
    <text evidence="7">The sequence shown here is derived from an EMBL/GenBank/DDBJ whole genome shotgun (WGS) entry which is preliminary data.</text>
</comment>
<dbReference type="EMBL" id="QOUI01000001">
    <property type="protein sequence ID" value="RCK71237.1"/>
    <property type="molecule type" value="Genomic_DNA"/>
</dbReference>
<dbReference type="PIRSF" id="PIRSF001365">
    <property type="entry name" value="DHDPS"/>
    <property type="match status" value="1"/>
</dbReference>
<feature type="active site" description="Schiff-base intermediate with substrate" evidence="5">
    <location>
        <position position="167"/>
    </location>
</feature>
<dbReference type="InterPro" id="IPR020624">
    <property type="entry name" value="Schiff_base-form_aldolases_CS"/>
</dbReference>
<evidence type="ECO:0000256" key="6">
    <source>
        <dbReference type="PIRSR" id="PIRSR001365-2"/>
    </source>
</evidence>